<keyword evidence="2" id="KW-1185">Reference proteome</keyword>
<dbReference type="EMBL" id="CM037156">
    <property type="protein sequence ID" value="KAH7838892.1"/>
    <property type="molecule type" value="Genomic_DNA"/>
</dbReference>
<evidence type="ECO:0000313" key="2">
    <source>
        <dbReference type="Proteomes" id="UP000828048"/>
    </source>
</evidence>
<reference evidence="1 2" key="1">
    <citation type="journal article" date="2021" name="Hortic Res">
        <title>High-quality reference genome and annotation aids understanding of berry development for evergreen blueberry (Vaccinium darrowii).</title>
        <authorList>
            <person name="Yu J."/>
            <person name="Hulse-Kemp A.M."/>
            <person name="Babiker E."/>
            <person name="Staton M."/>
        </authorList>
    </citation>
    <scope>NUCLEOTIDE SEQUENCE [LARGE SCALE GENOMIC DNA]</scope>
    <source>
        <strain evidence="2">cv. NJ 8807/NJ 8810</strain>
        <tissue evidence="1">Young leaf</tissue>
    </source>
</reference>
<sequence>MTQSQQFMIYQSQQWSYNRMWPPHQTSIETMNFPNPNPNPNLMKQHQGFVSLKPCNWKGKKANNDKRRKEKPVIISDSGSGVVSGGGGRFKRPTLNELQHQNRIRARKFYPKKKYSGSGTKNIFAPYAPRNTFSFIIRAKKLGGIASIISRCLVTPVKGRVDDGVNNEFVENVSDNESEGNNDEAVEENNDEGGELDAKEEQHDNEGQEHNECARDVCMEESADAKQEVIDVDTSKDESVWRMLSTLIETGEMDNQQGHIVIDLCNGLWLLVDLLCRWVEQPTWSEILYTVEDRDFSSWSFVRYLDELDVGPTTVPVRSF</sequence>
<accession>A0ACB7XDR4</accession>
<organism evidence="1 2">
    <name type="scientific">Vaccinium darrowii</name>
    <dbReference type="NCBI Taxonomy" id="229202"/>
    <lineage>
        <taxon>Eukaryota</taxon>
        <taxon>Viridiplantae</taxon>
        <taxon>Streptophyta</taxon>
        <taxon>Embryophyta</taxon>
        <taxon>Tracheophyta</taxon>
        <taxon>Spermatophyta</taxon>
        <taxon>Magnoliopsida</taxon>
        <taxon>eudicotyledons</taxon>
        <taxon>Gunneridae</taxon>
        <taxon>Pentapetalae</taxon>
        <taxon>asterids</taxon>
        <taxon>Ericales</taxon>
        <taxon>Ericaceae</taxon>
        <taxon>Vaccinioideae</taxon>
        <taxon>Vaccinieae</taxon>
        <taxon>Vaccinium</taxon>
    </lineage>
</organism>
<comment type="caution">
    <text evidence="1">The sequence shown here is derived from an EMBL/GenBank/DDBJ whole genome shotgun (WGS) entry which is preliminary data.</text>
</comment>
<gene>
    <name evidence="1" type="ORF">Vadar_032338</name>
</gene>
<evidence type="ECO:0000313" key="1">
    <source>
        <dbReference type="EMBL" id="KAH7838892.1"/>
    </source>
</evidence>
<protein>
    <submittedName>
        <fullName evidence="1">Uncharacterized protein</fullName>
    </submittedName>
</protein>
<proteinExistence type="predicted"/>
<dbReference type="Proteomes" id="UP000828048">
    <property type="component" value="Chromosome 6"/>
</dbReference>
<name>A0ACB7XDR4_9ERIC</name>